<dbReference type="AlphaFoldDB" id="A0A4C2EAT2"/>
<reference evidence="2 3" key="1">
    <citation type="submission" date="2019-01" db="EMBL/GenBank/DDBJ databases">
        <title>Draft Genome Sequencing of Zygosaccharomyces mellis Ca-7.</title>
        <authorList>
            <person name="Shiwa Y."/>
            <person name="Kanesaki Y."/>
            <person name="Ishige T."/>
            <person name="Mura K."/>
            <person name="Hori T."/>
            <person name="Tamura T."/>
        </authorList>
    </citation>
    <scope>NUCLEOTIDE SEQUENCE [LARGE SCALE GENOMIC DNA]</scope>
    <source>
        <strain evidence="2 3">Ca-7</strain>
    </source>
</reference>
<comment type="caution">
    <text evidence="2">The sequence shown here is derived from an EMBL/GenBank/DDBJ whole genome shotgun (WGS) entry which is preliminary data.</text>
</comment>
<dbReference type="SUPFAM" id="SSF111126">
    <property type="entry name" value="Ligand-binding domain in the NO signalling and Golgi transport"/>
    <property type="match status" value="1"/>
</dbReference>
<dbReference type="EMBL" id="BIMX01000030">
    <property type="protein sequence ID" value="GCF01308.1"/>
    <property type="molecule type" value="Genomic_DNA"/>
</dbReference>
<proteinExistence type="inferred from homology"/>
<dbReference type="Pfam" id="PF04051">
    <property type="entry name" value="TRAPP"/>
    <property type="match status" value="1"/>
</dbReference>
<evidence type="ECO:0000313" key="2">
    <source>
        <dbReference type="EMBL" id="GCF01308.1"/>
    </source>
</evidence>
<dbReference type="CDD" id="cd14944">
    <property type="entry name" value="TRAPPC6A_Trs33"/>
    <property type="match status" value="1"/>
</dbReference>
<dbReference type="InterPro" id="IPR037992">
    <property type="entry name" value="TRAPPC6/Trs33"/>
</dbReference>
<sequence length="276" mass="31357">MVRTKEDLNQSIKKMNRINAASNTPTAVGTQETTEQQKLQHQLQIFQNSLPKVSQTAYMLLLNECVPLSMAVEKKRGDRALNLVGNGDDEVSQTEGKLEGVHLSPPLDPPSNQLCRELYEADEEKHNRVLDRLRNIGFEIGNKVTELLVFSNNPNLHFKDMDLLSVMKFICRDVWRQMFNKQVDNLKTNHRGTFYLFDYDYKPIQTFALDSESSAKELQMVKPFLEITVGVIKGVLASIGHAPENVVCLASYVDRPEEKPRSSFTKGVSFHVQVTM</sequence>
<dbReference type="PANTHER" id="PTHR12817">
    <property type="entry name" value="TRAFFICKING PROTEIN PARTICLE COMPLEX SUBUNIT 6B"/>
    <property type="match status" value="1"/>
</dbReference>
<dbReference type="GO" id="GO:0005801">
    <property type="term" value="C:cis-Golgi network"/>
    <property type="evidence" value="ECO:0007669"/>
    <property type="project" value="TreeGrafter"/>
</dbReference>
<accession>A0A4C2EAT2</accession>
<dbReference type="PANTHER" id="PTHR12817:SF0">
    <property type="entry name" value="GEO08327P1"/>
    <property type="match status" value="1"/>
</dbReference>
<dbReference type="InterPro" id="IPR007194">
    <property type="entry name" value="TRAPP_component"/>
</dbReference>
<dbReference type="GO" id="GO:0030008">
    <property type="term" value="C:TRAPP complex"/>
    <property type="evidence" value="ECO:0007669"/>
    <property type="project" value="TreeGrafter"/>
</dbReference>
<evidence type="ECO:0000256" key="1">
    <source>
        <dbReference type="ARBA" id="ARBA00006218"/>
    </source>
</evidence>
<name>A0A4C2EAT2_9SACH</name>
<protein>
    <submittedName>
        <fullName evidence="2">Trafficking protein particle complex subunit 33</fullName>
    </submittedName>
</protein>
<organism evidence="2 3">
    <name type="scientific">Zygosaccharomyces mellis</name>
    <dbReference type="NCBI Taxonomy" id="42258"/>
    <lineage>
        <taxon>Eukaryota</taxon>
        <taxon>Fungi</taxon>
        <taxon>Dikarya</taxon>
        <taxon>Ascomycota</taxon>
        <taxon>Saccharomycotina</taxon>
        <taxon>Saccharomycetes</taxon>
        <taxon>Saccharomycetales</taxon>
        <taxon>Saccharomycetaceae</taxon>
        <taxon>Zygosaccharomyces</taxon>
    </lineage>
</organism>
<dbReference type="OrthoDB" id="941624at2759"/>
<comment type="similarity">
    <text evidence="1">Belongs to the TRAPP small subunits family. BET3 subfamily.</text>
</comment>
<evidence type="ECO:0000313" key="3">
    <source>
        <dbReference type="Proteomes" id="UP000301737"/>
    </source>
</evidence>
<keyword evidence="3" id="KW-1185">Reference proteome</keyword>
<dbReference type="Proteomes" id="UP000301737">
    <property type="component" value="Unassembled WGS sequence"/>
</dbReference>
<dbReference type="GO" id="GO:0006888">
    <property type="term" value="P:endoplasmic reticulum to Golgi vesicle-mediated transport"/>
    <property type="evidence" value="ECO:0007669"/>
    <property type="project" value="TreeGrafter"/>
</dbReference>
<gene>
    <name evidence="2" type="primary">TRS33</name>
    <name evidence="2" type="ORF">ZYGM_001147</name>
</gene>
<dbReference type="GO" id="GO:0005802">
    <property type="term" value="C:trans-Golgi network"/>
    <property type="evidence" value="ECO:0007669"/>
    <property type="project" value="TreeGrafter"/>
</dbReference>
<dbReference type="Gene3D" id="3.30.1380.20">
    <property type="entry name" value="Trafficking protein particle complex subunit 3"/>
    <property type="match status" value="1"/>
</dbReference>
<dbReference type="InterPro" id="IPR024096">
    <property type="entry name" value="NO_sig/Golgi_transp_ligand-bd"/>
</dbReference>